<organism evidence="2">
    <name type="scientific">Schmidtea mediterranea</name>
    <name type="common">Freshwater planarian flatworm</name>
    <dbReference type="NCBI Taxonomy" id="79327"/>
    <lineage>
        <taxon>Eukaryota</taxon>
        <taxon>Metazoa</taxon>
        <taxon>Spiralia</taxon>
        <taxon>Lophotrochozoa</taxon>
        <taxon>Platyhelminthes</taxon>
        <taxon>Rhabditophora</taxon>
        <taxon>Seriata</taxon>
        <taxon>Tricladida</taxon>
        <taxon>Continenticola</taxon>
        <taxon>Geoplanoidea</taxon>
        <taxon>Dugesiidae</taxon>
        <taxon>Schmidtea</taxon>
    </lineage>
</organism>
<reference evidence="2" key="1">
    <citation type="submission" date="2013-10" db="EMBL/GenBank/DDBJ databases">
        <title>Expression cloning of novel planarian secreted proteins by a yeast-based Signal Sequence Trap screen.</title>
        <authorList>
            <person name="Rossi A."/>
        </authorList>
    </citation>
    <scope>NUCLEOTIDE SEQUENCE</scope>
</reference>
<feature type="chain" id="PRO_5004784417" evidence="1">
    <location>
        <begin position="21"/>
        <end position="58"/>
    </location>
</feature>
<feature type="signal peptide" evidence="1">
    <location>
        <begin position="1"/>
        <end position="20"/>
    </location>
</feature>
<evidence type="ECO:0000256" key="1">
    <source>
        <dbReference type="SAM" id="SignalP"/>
    </source>
</evidence>
<evidence type="ECO:0000313" key="2">
    <source>
        <dbReference type="EMBL" id="AHD24727.1"/>
    </source>
</evidence>
<proteinExistence type="evidence at transcript level"/>
<feature type="non-terminal residue" evidence="2">
    <location>
        <position position="58"/>
    </location>
</feature>
<accession>V9XQN6</accession>
<dbReference type="EMBL" id="KF730670">
    <property type="protein sequence ID" value="AHD24727.1"/>
    <property type="molecule type" value="mRNA"/>
</dbReference>
<protein>
    <submittedName>
        <fullName evidence="2">X1.B6.1</fullName>
    </submittedName>
</protein>
<keyword evidence="1" id="KW-0732">Signal</keyword>
<name>V9XQN6_SCHMD</name>
<sequence length="58" mass="6773">MLKIFVLCIILTTFIQENHSAPAKPCDKFKCECPKHERKCEDNCVARHAKECHTKTKR</sequence>
<dbReference type="AlphaFoldDB" id="V9XQN6"/>